<dbReference type="KEGG" id="yag:AABB28_04235"/>
<reference evidence="2 3" key="1">
    <citation type="submission" date="2024-04" db="EMBL/GenBank/DDBJ databases">
        <title>Phylogenomic analyses of a clade within the roseobacter group suggest taxonomic reassignments of species of the genera Aestuariivita, Citreicella, Loktanella, Nautella, Pelagibaca, Ruegeria, Thalassobius, Thiobacimonas and Tropicibacter, and the proposal o.</title>
        <authorList>
            <person name="Jeon C.O."/>
        </authorList>
    </citation>
    <scope>NUCLEOTIDE SEQUENCE [LARGE SCALE GENOMIC DNA]</scope>
    <source>
        <strain evidence="2 3">G8-12</strain>
    </source>
</reference>
<keyword evidence="1" id="KW-1133">Transmembrane helix</keyword>
<protein>
    <submittedName>
        <fullName evidence="2">Uncharacterized protein</fullName>
    </submittedName>
</protein>
<feature type="transmembrane region" description="Helical" evidence="1">
    <location>
        <begin position="7"/>
        <end position="30"/>
    </location>
</feature>
<dbReference type="RefSeq" id="WP_342070868.1">
    <property type="nucleotide sequence ID" value="NZ_CP151762.1"/>
</dbReference>
<gene>
    <name evidence="2" type="ORF">AABB28_04235</name>
</gene>
<dbReference type="AlphaFoldDB" id="A0AAN0M3L3"/>
<organism evidence="2 3">
    <name type="scientific">Yoonia algicola</name>
    <dbReference type="NCBI Taxonomy" id="3137368"/>
    <lineage>
        <taxon>Bacteria</taxon>
        <taxon>Pseudomonadati</taxon>
        <taxon>Pseudomonadota</taxon>
        <taxon>Alphaproteobacteria</taxon>
        <taxon>Rhodobacterales</taxon>
        <taxon>Paracoccaceae</taxon>
        <taxon>Yoonia</taxon>
    </lineage>
</organism>
<name>A0AAN0M3L3_9RHOB</name>
<sequence>MIEFKYLCINVILVMVVAFAGHVSVAPLSLQKGKWPTDDALYHHASEAAAVSRT</sequence>
<keyword evidence="3" id="KW-1185">Reference proteome</keyword>
<evidence type="ECO:0000313" key="2">
    <source>
        <dbReference type="EMBL" id="WZU64504.1"/>
    </source>
</evidence>
<proteinExistence type="predicted"/>
<dbReference type="Proteomes" id="UP001451782">
    <property type="component" value="Chromosome"/>
</dbReference>
<accession>A0AAN0M3L3</accession>
<keyword evidence="1" id="KW-0812">Transmembrane</keyword>
<evidence type="ECO:0000313" key="3">
    <source>
        <dbReference type="Proteomes" id="UP001451782"/>
    </source>
</evidence>
<dbReference type="EMBL" id="CP151762">
    <property type="protein sequence ID" value="WZU64504.1"/>
    <property type="molecule type" value="Genomic_DNA"/>
</dbReference>
<keyword evidence="1" id="KW-0472">Membrane</keyword>
<evidence type="ECO:0000256" key="1">
    <source>
        <dbReference type="SAM" id="Phobius"/>
    </source>
</evidence>